<evidence type="ECO:0000256" key="7">
    <source>
        <dbReference type="ARBA" id="ARBA00040480"/>
    </source>
</evidence>
<accession>A0A1Z1MM73</accession>
<dbReference type="InterPro" id="IPR003593">
    <property type="entry name" value="AAA+_ATPase"/>
</dbReference>
<dbReference type="InterPro" id="IPR027417">
    <property type="entry name" value="P-loop_NTPase"/>
</dbReference>
<proteinExistence type="inferred from homology"/>
<evidence type="ECO:0000313" key="9">
    <source>
        <dbReference type="EMBL" id="ARW67138.1"/>
    </source>
</evidence>
<dbReference type="EMBL" id="MF101446">
    <property type="protein sequence ID" value="ARW67138.1"/>
    <property type="molecule type" value="Genomic_DNA"/>
</dbReference>
<dbReference type="Gene3D" id="1.10.8.60">
    <property type="match status" value="1"/>
</dbReference>
<evidence type="ECO:0000256" key="3">
    <source>
        <dbReference type="ARBA" id="ARBA00022640"/>
    </source>
</evidence>
<dbReference type="GO" id="GO:0005524">
    <property type="term" value="F:ATP binding"/>
    <property type="evidence" value="ECO:0007669"/>
    <property type="project" value="UniProtKB-KW"/>
</dbReference>
<dbReference type="RefSeq" id="YP_009397952.1">
    <property type="nucleotide sequence ID" value="NC_035290.1"/>
</dbReference>
<comment type="similarity">
    <text evidence="6">Belongs to the AAA ATPase family. Highly divergent.</text>
</comment>
<dbReference type="Gene3D" id="3.40.50.300">
    <property type="entry name" value="P-loop containing nucleotide triphosphate hydrolases"/>
    <property type="match status" value="1"/>
</dbReference>
<dbReference type="InterPro" id="IPR003959">
    <property type="entry name" value="ATPase_AAA_core"/>
</dbReference>
<dbReference type="GeneID" id="33360404"/>
<dbReference type="Pfam" id="PF00004">
    <property type="entry name" value="AAA"/>
    <property type="match status" value="1"/>
</dbReference>
<dbReference type="PANTHER" id="PTHR42960">
    <property type="entry name" value="YCF46 PROTEIN"/>
    <property type="match status" value="1"/>
</dbReference>
<reference evidence="9" key="1">
    <citation type="journal article" date="2017" name="J. Phycol.">
        <title>Analysis of chloroplast genomes and a supermatrix inform reclassification of the Rhodomelaceae (Rhodophyta).</title>
        <authorList>
            <person name="Diaz-Tapia P."/>
            <person name="Maggs C.A."/>
            <person name="West J.A."/>
            <person name="Verbruggen H."/>
        </authorList>
    </citation>
    <scope>NUCLEOTIDE SEQUENCE</scope>
    <source>
        <strain evidence="9">PD1230</strain>
    </source>
</reference>
<evidence type="ECO:0000256" key="5">
    <source>
        <dbReference type="ARBA" id="ARBA00022840"/>
    </source>
</evidence>
<dbReference type="AlphaFoldDB" id="A0A1Z1MM73"/>
<dbReference type="GO" id="GO:0009507">
    <property type="term" value="C:chloroplast"/>
    <property type="evidence" value="ECO:0007669"/>
    <property type="project" value="UniProtKB-SubCell"/>
</dbReference>
<evidence type="ECO:0000256" key="4">
    <source>
        <dbReference type="ARBA" id="ARBA00022741"/>
    </source>
</evidence>
<keyword evidence="5" id="KW-0067">ATP-binding</keyword>
<protein>
    <recommendedName>
        <fullName evidence="7">Uncharacterized AAA domain-containing protein ycf46</fullName>
    </recommendedName>
</protein>
<dbReference type="InterPro" id="IPR052381">
    <property type="entry name" value="AAA_domain_protein"/>
</dbReference>
<sequence>MNFEKEIKTILMSNNFLIYISTEEEERLEYVLKDTINKLFRDKVCSWNFIDGYTNNPNYMSQCIQNPLEALNKIIQYDNEKVKVFFLKDFHVFLKEISINRQLKNLYYYLKKSNTYVILSGMEINIPIELKDYITYIKMPLPNKKEILFELNRFFNQRELNELKYKEIICMAYAGFSINTIRKSLSTLIMKNISIKGVMQKILAEKEKIIQTTEGLKFYPSQNNELDIGGLSNLKNWLKIRSLAFTQKAYLYGIKIPKGILLVGIQGTGKSLSAKTIANEWKLPLFRLDISKIFTGILGESEHKVEKIINICEKNAPCILWIDEIDKIFGEYNTNNDSGTKQRVTNIFLTWLSEKKKQVFIVATANTVSKLPIEILRKGRFDEIFFVDLPNFKERLKIFQIHLKKSRPITWNKYNIYYLSKISKGFSGAEIEQSVIEAMYTGFYENREFTTIDINKAIKEIIPLSTIERGKILGLRKWGYSGKVKIA</sequence>
<dbReference type="PANTHER" id="PTHR42960:SF1">
    <property type="entry name" value="YCF46 PROTEIN"/>
    <property type="match status" value="1"/>
</dbReference>
<keyword evidence="2 9" id="KW-0150">Chloroplast</keyword>
<gene>
    <name evidence="9" type="primary">ycf46</name>
</gene>
<evidence type="ECO:0000259" key="8">
    <source>
        <dbReference type="SMART" id="SM00382"/>
    </source>
</evidence>
<evidence type="ECO:0000256" key="6">
    <source>
        <dbReference type="ARBA" id="ARBA00038088"/>
    </source>
</evidence>
<keyword evidence="3 9" id="KW-0934">Plastid</keyword>
<evidence type="ECO:0000256" key="2">
    <source>
        <dbReference type="ARBA" id="ARBA00022528"/>
    </source>
</evidence>
<dbReference type="SUPFAM" id="SSF52540">
    <property type="entry name" value="P-loop containing nucleoside triphosphate hydrolases"/>
    <property type="match status" value="1"/>
</dbReference>
<feature type="domain" description="AAA+ ATPase" evidence="8">
    <location>
        <begin position="256"/>
        <end position="391"/>
    </location>
</feature>
<name>A0A1Z1MM73_9FLOR</name>
<keyword evidence="4" id="KW-0547">Nucleotide-binding</keyword>
<organism evidence="9">
    <name type="scientific">Gredgaria maugeana</name>
    <dbReference type="NCBI Taxonomy" id="2007213"/>
    <lineage>
        <taxon>Eukaryota</taxon>
        <taxon>Rhodophyta</taxon>
        <taxon>Florideophyceae</taxon>
        <taxon>Rhodymeniophycidae</taxon>
        <taxon>Ceramiales</taxon>
        <taxon>Rhodomelaceae</taxon>
        <taxon>Herposiphonieae</taxon>
        <taxon>Gredgaria</taxon>
    </lineage>
</organism>
<comment type="subcellular location">
    <subcellularLocation>
        <location evidence="1">Plastid</location>
        <location evidence="1">Chloroplast</location>
    </subcellularLocation>
</comment>
<dbReference type="SMART" id="SM00382">
    <property type="entry name" value="AAA"/>
    <property type="match status" value="1"/>
</dbReference>
<geneLocation type="chloroplast" evidence="9"/>
<evidence type="ECO:0000256" key="1">
    <source>
        <dbReference type="ARBA" id="ARBA00004229"/>
    </source>
</evidence>
<dbReference type="GO" id="GO:0016887">
    <property type="term" value="F:ATP hydrolysis activity"/>
    <property type="evidence" value="ECO:0007669"/>
    <property type="project" value="InterPro"/>
</dbReference>